<keyword evidence="13" id="KW-1185">Reference proteome</keyword>
<dbReference type="GO" id="GO:0005743">
    <property type="term" value="C:mitochondrial inner membrane"/>
    <property type="evidence" value="ECO:0007669"/>
    <property type="project" value="UniProtKB-SubCell"/>
</dbReference>
<dbReference type="PANTHER" id="PTHR12743:SF0">
    <property type="entry name" value="HOLOCYTOCHROME C-TYPE SYNTHASE"/>
    <property type="match status" value="1"/>
</dbReference>
<dbReference type="PANTHER" id="PTHR12743">
    <property type="entry name" value="CYTOCHROME C1 HEME LYASE"/>
    <property type="match status" value="1"/>
</dbReference>
<dbReference type="Proteomes" id="UP000000707">
    <property type="component" value="Unassembled WGS sequence"/>
</dbReference>
<dbReference type="InterPro" id="IPR000511">
    <property type="entry name" value="Holocyt_c/c1_synthase"/>
</dbReference>
<evidence type="ECO:0000256" key="9">
    <source>
        <dbReference type="ARBA" id="ARBA00023239"/>
    </source>
</evidence>
<keyword evidence="6 10" id="KW-0408">Iron</keyword>
<keyword evidence="8 10" id="KW-0472">Membrane</keyword>
<evidence type="ECO:0000256" key="10">
    <source>
        <dbReference type="RuleBase" id="RU363130"/>
    </source>
</evidence>
<keyword evidence="9 10" id="KW-0456">Lyase</keyword>
<dbReference type="EMBL" id="GL996524">
    <property type="protein sequence ID" value="EGV63667.1"/>
    <property type="molecule type" value="Genomic_DNA"/>
</dbReference>
<evidence type="ECO:0000256" key="8">
    <source>
        <dbReference type="ARBA" id="ARBA00023136"/>
    </source>
</evidence>
<protein>
    <recommendedName>
        <fullName evidence="10">Holocytochrome c-type synthase</fullName>
        <ecNumber evidence="10">4.4.1.17</ecNumber>
    </recommendedName>
</protein>
<dbReference type="OrthoDB" id="4243at2759"/>
<dbReference type="PROSITE" id="PS00822">
    <property type="entry name" value="CYTO_HEME_LYASE_2"/>
    <property type="match status" value="1"/>
</dbReference>
<dbReference type="GeneID" id="18247556"/>
<keyword evidence="4 10" id="KW-0479">Metal-binding</keyword>
<evidence type="ECO:0000256" key="1">
    <source>
        <dbReference type="ARBA" id="ARBA00004273"/>
    </source>
</evidence>
<dbReference type="EMBL" id="GL996524">
    <property type="protein sequence ID" value="EGV63666.1"/>
    <property type="molecule type" value="Genomic_DNA"/>
</dbReference>
<evidence type="ECO:0000256" key="7">
    <source>
        <dbReference type="ARBA" id="ARBA00023128"/>
    </source>
</evidence>
<accession>G3B6B5</accession>
<dbReference type="GO" id="GO:0046872">
    <property type="term" value="F:metal ion binding"/>
    <property type="evidence" value="ECO:0007669"/>
    <property type="project" value="UniProtKB-KW"/>
</dbReference>
<evidence type="ECO:0000256" key="4">
    <source>
        <dbReference type="ARBA" id="ARBA00022723"/>
    </source>
</evidence>
<dbReference type="KEGG" id="cten:18247556"/>
<comment type="function">
    <text evidence="10">Lyase that catalyzes the covalent linking of the heme group to the cytochrome C apoprotein to produce the mature functional cytochrome.</text>
</comment>
<keyword evidence="3 10" id="KW-0349">Heme</keyword>
<dbReference type="eggNOG" id="KOG3996">
    <property type="taxonomic scope" value="Eukaryota"/>
</dbReference>
<evidence type="ECO:0000256" key="6">
    <source>
        <dbReference type="ARBA" id="ARBA00023004"/>
    </source>
</evidence>
<dbReference type="AlphaFoldDB" id="G3B6B5"/>
<keyword evidence="7 10" id="KW-0496">Mitochondrion</keyword>
<comment type="catalytic activity">
    <reaction evidence="10">
        <text>holo-[cytochrome c] = apo-[cytochrome c] + heme b</text>
        <dbReference type="Rhea" id="RHEA:22648"/>
        <dbReference type="Rhea" id="RHEA-COMP:10725"/>
        <dbReference type="Rhea" id="RHEA-COMP:10726"/>
        <dbReference type="ChEBI" id="CHEBI:29950"/>
        <dbReference type="ChEBI" id="CHEBI:60344"/>
        <dbReference type="ChEBI" id="CHEBI:83739"/>
        <dbReference type="EC" id="4.4.1.17"/>
    </reaction>
</comment>
<evidence type="ECO:0000313" key="13">
    <source>
        <dbReference type="Proteomes" id="UP000000707"/>
    </source>
</evidence>
<organism evidence="13">
    <name type="scientific">Candida tenuis (strain ATCC 10573 / BCRC 21748 / CBS 615 / JCM 9827 / NBRC 10315 / NRRL Y-1498 / VKM Y-70)</name>
    <name type="common">Yeast</name>
    <name type="synonym">Yamadazyma tenuis</name>
    <dbReference type="NCBI Taxonomy" id="590646"/>
    <lineage>
        <taxon>Eukaryota</taxon>
        <taxon>Fungi</taxon>
        <taxon>Dikarya</taxon>
        <taxon>Ascomycota</taxon>
        <taxon>Saccharomycotina</taxon>
        <taxon>Pichiomycetes</taxon>
        <taxon>Debaryomycetaceae</taxon>
        <taxon>Yamadazyma</taxon>
    </lineage>
</organism>
<evidence type="ECO:0000313" key="12">
    <source>
        <dbReference type="EMBL" id="EGV63667.1"/>
    </source>
</evidence>
<name>G3B6B5_CANTC</name>
<reference evidence="12 13" key="1">
    <citation type="journal article" date="2011" name="Proc. Natl. Acad. Sci. U.S.A.">
        <title>Comparative genomics of xylose-fermenting fungi for enhanced biofuel production.</title>
        <authorList>
            <person name="Wohlbach D.J."/>
            <person name="Kuo A."/>
            <person name="Sato T.K."/>
            <person name="Potts K.M."/>
            <person name="Salamov A.A."/>
            <person name="LaButti K.M."/>
            <person name="Sun H."/>
            <person name="Clum A."/>
            <person name="Pangilinan J.L."/>
            <person name="Lindquist E.A."/>
            <person name="Lucas S."/>
            <person name="Lapidus A."/>
            <person name="Jin M."/>
            <person name="Gunawan C."/>
            <person name="Balan V."/>
            <person name="Dale B.E."/>
            <person name="Jeffries T.W."/>
            <person name="Zinkel R."/>
            <person name="Barry K.W."/>
            <person name="Grigoriev I.V."/>
            <person name="Gasch A.P."/>
        </authorList>
    </citation>
    <scope>NUCLEOTIDE SEQUENCE [LARGE SCALE GENOMIC DNA]</scope>
    <source>
        <strain evidence="12">ATCC 10573</strain>
        <strain evidence="13">ATCC 10573 / BCRC 21748 / CBS 615 / JCM 9827 / NBRC 10315 / NRRL Y-1498 / VKM Y-70</strain>
    </source>
</reference>
<proteinExistence type="inferred from homology"/>
<comment type="subcellular location">
    <subcellularLocation>
        <location evidence="1 10">Mitochondrion inner membrane</location>
    </subcellularLocation>
</comment>
<keyword evidence="5 10" id="KW-0999">Mitochondrion inner membrane</keyword>
<evidence type="ECO:0000256" key="5">
    <source>
        <dbReference type="ARBA" id="ARBA00022792"/>
    </source>
</evidence>
<dbReference type="PROSITE" id="PS00821">
    <property type="entry name" value="CYTO_HEME_LYASE_1"/>
    <property type="match status" value="1"/>
</dbReference>
<evidence type="ECO:0000256" key="3">
    <source>
        <dbReference type="ARBA" id="ARBA00022617"/>
    </source>
</evidence>
<evidence type="ECO:0000256" key="2">
    <source>
        <dbReference type="ARBA" id="ARBA00007255"/>
    </source>
</evidence>
<evidence type="ECO:0000256" key="11">
    <source>
        <dbReference type="SAM" id="MobiDB-lite"/>
    </source>
</evidence>
<dbReference type="Pfam" id="PF01265">
    <property type="entry name" value="Cyto_heme_lyase"/>
    <property type="match status" value="1"/>
</dbReference>
<feature type="region of interest" description="Disordered" evidence="11">
    <location>
        <begin position="70"/>
        <end position="90"/>
    </location>
</feature>
<dbReference type="GO" id="GO:0004408">
    <property type="term" value="F:holocytochrome-c synthase activity"/>
    <property type="evidence" value="ECO:0007669"/>
    <property type="project" value="UniProtKB-EC"/>
</dbReference>
<feature type="compositionally biased region" description="Polar residues" evidence="11">
    <location>
        <begin position="78"/>
        <end position="90"/>
    </location>
</feature>
<comment type="similarity">
    <text evidence="2 10">Belongs to the cytochrome c-type heme lyase family.</text>
</comment>
<dbReference type="STRING" id="590646.G3B6B5"/>
<gene>
    <name evidence="12" type="ORF">CANTEDRAFT_114733</name>
</gene>
<dbReference type="HOGENOM" id="CLU_048602_1_2_1"/>
<sequence length="258" mass="29234">MSEDQPKCPVDHTTRSSWSSWLWAQKPNPPDTCPVSLPPVTTDEQPKCPVDHNARSDWLKKVSVSATVSTEAVEEPMSSATSSGLKSPTATHDVALPTDRMISSIPRTSSQSNWVYPSEKQFYEAMMRKNWNPKAEDMKTVVPIHNLVNERTWNHIMNWEQPFYEQSLQKCGGIKLTSFKGNPQKLTPRAWFRSNVLGLPAPFDRHDWVVDRCGTEVEYVIDFYSATDDNPNVFLDVRPKLNTWEGVKLRVGRAVSGS</sequence>
<dbReference type="EC" id="4.4.1.17" evidence="10"/>